<evidence type="ECO:0000313" key="2">
    <source>
        <dbReference type="Proteomes" id="UP000296352"/>
    </source>
</evidence>
<dbReference type="AlphaFoldDB" id="A0A4P7QEQ1"/>
<reference evidence="1 2" key="1">
    <citation type="submission" date="2019-04" db="EMBL/GenBank/DDBJ databases">
        <title>Corynebacterium endometrii sp. nov., isolated from the uterus of a cow with endometritis.</title>
        <authorList>
            <person name="Ballas P."/>
            <person name="Ruckert C."/>
            <person name="Wagener K."/>
            <person name="Drillich M."/>
            <person name="Kaempfer P."/>
            <person name="Busse H.-J."/>
            <person name="Ehling-Schulz M."/>
        </authorList>
    </citation>
    <scope>NUCLEOTIDE SEQUENCE [LARGE SCALE GENOMIC DNA]</scope>
    <source>
        <strain evidence="1 2">LMM-1653</strain>
    </source>
</reference>
<dbReference type="OrthoDB" id="4411421at2"/>
<proteinExistence type="predicted"/>
<organism evidence="1 2">
    <name type="scientific">Corynebacterium endometrii</name>
    <dbReference type="NCBI Taxonomy" id="2488819"/>
    <lineage>
        <taxon>Bacteria</taxon>
        <taxon>Bacillati</taxon>
        <taxon>Actinomycetota</taxon>
        <taxon>Actinomycetes</taxon>
        <taxon>Mycobacteriales</taxon>
        <taxon>Corynebacteriaceae</taxon>
        <taxon>Corynebacterium</taxon>
    </lineage>
</organism>
<gene>
    <name evidence="1" type="ORF">CENDO_02710</name>
</gene>
<keyword evidence="2" id="KW-1185">Reference proteome</keyword>
<sequence>MSTPYKLDYEWLRNDIDAVATVELTVKGEGAREAILAWFEEVPLDELGTRGGGGWMVAEATDIARTDADTVVLHITSGGEDVADGIQNGTESAYEALEPFGVELSWKNLPRR</sequence>
<accession>A0A4P7QEQ1</accession>
<name>A0A4P7QEQ1_9CORY</name>
<dbReference type="KEGG" id="cee:CENDO_02710"/>
<protein>
    <submittedName>
        <fullName evidence="1">Uncharacterized protein</fullName>
    </submittedName>
</protein>
<dbReference type="EMBL" id="CP039247">
    <property type="protein sequence ID" value="QCB27840.1"/>
    <property type="molecule type" value="Genomic_DNA"/>
</dbReference>
<evidence type="ECO:0000313" key="1">
    <source>
        <dbReference type="EMBL" id="QCB27840.1"/>
    </source>
</evidence>
<dbReference type="RefSeq" id="WP_136140655.1">
    <property type="nucleotide sequence ID" value="NZ_CP039247.1"/>
</dbReference>
<dbReference type="Proteomes" id="UP000296352">
    <property type="component" value="Chromosome"/>
</dbReference>